<organism evidence="2 4">
    <name type="scientific">Agrobacterium vitis</name>
    <name type="common">Rhizobium vitis</name>
    <dbReference type="NCBI Taxonomy" id="373"/>
    <lineage>
        <taxon>Bacteria</taxon>
        <taxon>Pseudomonadati</taxon>
        <taxon>Pseudomonadota</taxon>
        <taxon>Alphaproteobacteria</taxon>
        <taxon>Hyphomicrobiales</taxon>
        <taxon>Rhizobiaceae</taxon>
        <taxon>Rhizobium/Agrobacterium group</taxon>
        <taxon>Agrobacterium</taxon>
    </lineage>
</organism>
<keyword evidence="3" id="KW-1185">Reference proteome</keyword>
<accession>A0ABD6HFN1</accession>
<evidence type="ECO:0000313" key="2">
    <source>
        <dbReference type="EMBL" id="MUP13034.1"/>
    </source>
</evidence>
<sequence length="74" mass="8052">MASAKADPAVVAKIKNASQSMARKLLSAILDGTDDNQKYARGVFQSKIAGSDYDYVRAMYNTIGIKSFGKFIDE</sequence>
<name>A0ABD6HFN1_AGRVI</name>
<evidence type="ECO:0000313" key="1">
    <source>
        <dbReference type="EMBL" id="MUO44971.1"/>
    </source>
</evidence>
<reference evidence="3 4" key="1">
    <citation type="submission" date="2019-11" db="EMBL/GenBank/DDBJ databases">
        <title>Whole-genome sequencing of Allorhizobium vitis.</title>
        <authorList>
            <person name="Gan H.M."/>
            <person name="Savka M.A."/>
        </authorList>
    </citation>
    <scope>NUCLEOTIDE SEQUENCE [LARGE SCALE GENOMIC DNA]</scope>
    <source>
        <strain evidence="2 4">RF2/1</strain>
        <strain evidence="1 3">T1/7</strain>
    </source>
</reference>
<evidence type="ECO:0000313" key="3">
    <source>
        <dbReference type="Proteomes" id="UP000179454"/>
    </source>
</evidence>
<dbReference type="Proteomes" id="UP000179454">
    <property type="component" value="Unassembled WGS sequence"/>
</dbReference>
<dbReference type="EMBL" id="MBFA02000024">
    <property type="protein sequence ID" value="MUP13034.1"/>
    <property type="molecule type" value="Genomic_DNA"/>
</dbReference>
<dbReference type="EMBL" id="MBFE02000026">
    <property type="protein sequence ID" value="MUO44971.1"/>
    <property type="molecule type" value="Genomic_DNA"/>
</dbReference>
<gene>
    <name evidence="2" type="ORF">BBK91_024600</name>
    <name evidence="1" type="ORF">BBL17_024680</name>
</gene>
<protein>
    <submittedName>
        <fullName evidence="2">Uncharacterized protein</fullName>
    </submittedName>
</protein>
<proteinExistence type="predicted"/>
<dbReference type="RefSeq" id="WP_080517068.1">
    <property type="nucleotide sequence ID" value="NZ_MBFA02000024.1"/>
</dbReference>
<comment type="caution">
    <text evidence="2">The sequence shown here is derived from an EMBL/GenBank/DDBJ whole genome shotgun (WGS) entry which is preliminary data.</text>
</comment>
<dbReference type="Proteomes" id="UP000179536">
    <property type="component" value="Unassembled WGS sequence"/>
</dbReference>
<dbReference type="AlphaFoldDB" id="A0ABD6HFN1"/>
<evidence type="ECO:0000313" key="4">
    <source>
        <dbReference type="Proteomes" id="UP000179536"/>
    </source>
</evidence>